<evidence type="ECO:0000313" key="2">
    <source>
        <dbReference type="EMBL" id="GAB78334.1"/>
    </source>
</evidence>
<sequence length="87" mass="9236">MDGTSGATGFVHDICPNGPHTGHPSLVLGTKGAHVAEAQRLLGVGETGVFDYETWVAVQRWQERGGVDITGVLDQHSWALLDPGRVC</sequence>
<gene>
    <name evidence="2" type="ORF">AUCHE_08_05810</name>
</gene>
<comment type="caution">
    <text evidence="2">The sequence shown here is derived from an EMBL/GenBank/DDBJ whole genome shotgun (WGS) entry which is preliminary data.</text>
</comment>
<dbReference type="InterPro" id="IPR002477">
    <property type="entry name" value="Peptidoglycan-bd-like"/>
</dbReference>
<reference evidence="2 3" key="1">
    <citation type="submission" date="2012-08" db="EMBL/GenBank/DDBJ databases">
        <title>Whole genome shotgun sequence of Austwickia chelonae NBRC 105200.</title>
        <authorList>
            <person name="Yoshida I."/>
            <person name="Hosoyama A."/>
            <person name="Tsuchikane K."/>
            <person name="Katsumata H."/>
            <person name="Ando Y."/>
            <person name="Ohji S."/>
            <person name="Hamada M."/>
            <person name="Tamura T."/>
            <person name="Yamazoe A."/>
            <person name="Yamazaki S."/>
            <person name="Fujita N."/>
        </authorList>
    </citation>
    <scope>NUCLEOTIDE SEQUENCE [LARGE SCALE GENOMIC DNA]</scope>
    <source>
        <strain evidence="2 3">NBRC 105200</strain>
    </source>
</reference>
<dbReference type="Gene3D" id="1.10.101.10">
    <property type="entry name" value="PGBD-like superfamily/PGBD"/>
    <property type="match status" value="1"/>
</dbReference>
<dbReference type="InterPro" id="IPR036365">
    <property type="entry name" value="PGBD-like_sf"/>
</dbReference>
<dbReference type="RefSeq" id="WP_006503089.1">
    <property type="nucleotide sequence ID" value="NZ_BAGZ01000008.1"/>
</dbReference>
<dbReference type="Pfam" id="PF01471">
    <property type="entry name" value="PG_binding_1"/>
    <property type="match status" value="1"/>
</dbReference>
<evidence type="ECO:0000259" key="1">
    <source>
        <dbReference type="Pfam" id="PF01471"/>
    </source>
</evidence>
<dbReference type="InterPro" id="IPR036366">
    <property type="entry name" value="PGBDSf"/>
</dbReference>
<accession>K6VNL5</accession>
<name>K6VNL5_9MICO</name>
<dbReference type="SUPFAM" id="SSF47090">
    <property type="entry name" value="PGBD-like"/>
    <property type="match status" value="1"/>
</dbReference>
<keyword evidence="3" id="KW-1185">Reference proteome</keyword>
<evidence type="ECO:0000313" key="3">
    <source>
        <dbReference type="Proteomes" id="UP000008495"/>
    </source>
</evidence>
<protein>
    <recommendedName>
        <fullName evidence="1">Peptidoglycan binding-like domain-containing protein</fullName>
    </recommendedName>
</protein>
<feature type="domain" description="Peptidoglycan binding-like" evidence="1">
    <location>
        <begin position="45"/>
        <end position="81"/>
    </location>
</feature>
<dbReference type="AlphaFoldDB" id="K6VNL5"/>
<dbReference type="STRING" id="100225.SAMN05421595_0851"/>
<proteinExistence type="predicted"/>
<dbReference type="OrthoDB" id="5181100at2"/>
<dbReference type="EMBL" id="BAGZ01000008">
    <property type="protein sequence ID" value="GAB78334.1"/>
    <property type="molecule type" value="Genomic_DNA"/>
</dbReference>
<organism evidence="2 3">
    <name type="scientific">Austwickia chelonae NBRC 105200</name>
    <dbReference type="NCBI Taxonomy" id="1184607"/>
    <lineage>
        <taxon>Bacteria</taxon>
        <taxon>Bacillati</taxon>
        <taxon>Actinomycetota</taxon>
        <taxon>Actinomycetes</taxon>
        <taxon>Micrococcales</taxon>
        <taxon>Dermatophilaceae</taxon>
        <taxon>Austwickia</taxon>
    </lineage>
</organism>
<dbReference type="Proteomes" id="UP000008495">
    <property type="component" value="Unassembled WGS sequence"/>
</dbReference>